<dbReference type="Pfam" id="PF02441">
    <property type="entry name" value="Flavoprotein"/>
    <property type="match status" value="1"/>
</dbReference>
<evidence type="ECO:0000256" key="5">
    <source>
        <dbReference type="HAMAP-Rule" id="MF_01984"/>
    </source>
</evidence>
<feature type="binding site" evidence="5">
    <location>
        <position position="141"/>
    </location>
    <ligand>
        <name>FMN</name>
        <dbReference type="ChEBI" id="CHEBI:58210"/>
    </ligand>
</feature>
<evidence type="ECO:0000256" key="2">
    <source>
        <dbReference type="ARBA" id="ARBA00022630"/>
    </source>
</evidence>
<comment type="function">
    <text evidence="5">Flavin prenyltransferase that catalyzes the synthesis of the prenylated FMN cofactor (prenyl-FMN) for 4-hydroxy-3-polyprenylbenzoic acid decarboxylase UbiD. The prenyltransferase is metal-independent and links a dimethylallyl moiety from dimethylallyl monophosphate (DMAP) to the flavin N5 and C6 atoms of FMN.</text>
</comment>
<accession>A0A8A4TRF8</accession>
<evidence type="ECO:0000313" key="7">
    <source>
        <dbReference type="EMBL" id="QTD51672.1"/>
    </source>
</evidence>
<reference evidence="7" key="1">
    <citation type="submission" date="2021-03" db="EMBL/GenBank/DDBJ databases">
        <title>Acanthopleuribacteraceae sp. M133.</title>
        <authorList>
            <person name="Wang G."/>
        </authorList>
    </citation>
    <scope>NUCLEOTIDE SEQUENCE</scope>
    <source>
        <strain evidence="7">M133</strain>
    </source>
</reference>
<evidence type="ECO:0000256" key="4">
    <source>
        <dbReference type="ARBA" id="ARBA00022679"/>
    </source>
</evidence>
<dbReference type="KEGG" id="scor:J3U87_04310"/>
<dbReference type="RefSeq" id="WP_237381798.1">
    <property type="nucleotide sequence ID" value="NZ_CP071793.1"/>
</dbReference>
<keyword evidence="3 5" id="KW-0288">FMN</keyword>
<organism evidence="7 8">
    <name type="scientific">Sulfidibacter corallicola</name>
    <dbReference type="NCBI Taxonomy" id="2818388"/>
    <lineage>
        <taxon>Bacteria</taxon>
        <taxon>Pseudomonadati</taxon>
        <taxon>Acidobacteriota</taxon>
        <taxon>Holophagae</taxon>
        <taxon>Acanthopleuribacterales</taxon>
        <taxon>Acanthopleuribacteraceae</taxon>
        <taxon>Sulfidibacter</taxon>
    </lineage>
</organism>
<dbReference type="GO" id="GO:0106141">
    <property type="term" value="F:flavin prenyltransferase activity"/>
    <property type="evidence" value="ECO:0007669"/>
    <property type="project" value="UniProtKB-EC"/>
</dbReference>
<dbReference type="InterPro" id="IPR004507">
    <property type="entry name" value="UbiX-like"/>
</dbReference>
<dbReference type="AlphaFoldDB" id="A0A8A4TRF8"/>
<keyword evidence="8" id="KW-1185">Reference proteome</keyword>
<feature type="binding site" evidence="5">
    <location>
        <position position="187"/>
    </location>
    <ligand>
        <name>dimethylallyl phosphate</name>
        <dbReference type="ChEBI" id="CHEBI:88052"/>
    </ligand>
</feature>
<dbReference type="InterPro" id="IPR036551">
    <property type="entry name" value="Flavin_trans-like"/>
</dbReference>
<feature type="binding site" evidence="5">
    <location>
        <begin position="106"/>
        <end position="109"/>
    </location>
    <ligand>
        <name>FMN</name>
        <dbReference type="ChEBI" id="CHEBI:58210"/>
    </ligand>
</feature>
<dbReference type="NCBIfam" id="NF004685">
    <property type="entry name" value="PRK06029.1"/>
    <property type="match status" value="1"/>
</dbReference>
<evidence type="ECO:0000259" key="6">
    <source>
        <dbReference type="Pfam" id="PF02441"/>
    </source>
</evidence>
<dbReference type="Gene3D" id="3.40.50.1950">
    <property type="entry name" value="Flavin prenyltransferase-like"/>
    <property type="match status" value="1"/>
</dbReference>
<comment type="catalytic activity">
    <reaction evidence="5">
        <text>dimethylallyl phosphate + FMNH2 = prenylated FMNH2 + phosphate</text>
        <dbReference type="Rhea" id="RHEA:37743"/>
        <dbReference type="ChEBI" id="CHEBI:43474"/>
        <dbReference type="ChEBI" id="CHEBI:57618"/>
        <dbReference type="ChEBI" id="CHEBI:87467"/>
        <dbReference type="ChEBI" id="CHEBI:88052"/>
        <dbReference type="EC" id="2.5.1.129"/>
    </reaction>
</comment>
<name>A0A8A4TRF8_SULCO</name>
<comment type="caution">
    <text evidence="5">Lacks conserved residue(s) required for the propagation of feature annotation.</text>
</comment>
<evidence type="ECO:0000256" key="3">
    <source>
        <dbReference type="ARBA" id="ARBA00022643"/>
    </source>
</evidence>
<gene>
    <name evidence="5" type="primary">ubiX</name>
    <name evidence="7" type="ORF">J3U87_04310</name>
</gene>
<evidence type="ECO:0000313" key="8">
    <source>
        <dbReference type="Proteomes" id="UP000663929"/>
    </source>
</evidence>
<dbReference type="Proteomes" id="UP000663929">
    <property type="component" value="Chromosome"/>
</dbReference>
<keyword evidence="4 5" id="KW-0808">Transferase</keyword>
<proteinExistence type="inferred from homology"/>
<dbReference type="EC" id="2.5.1.129" evidence="5"/>
<protein>
    <recommendedName>
        <fullName evidence="5">Flavin prenyltransferase UbiX</fullName>
        <ecNumber evidence="5">2.5.1.129</ecNumber>
    </recommendedName>
</protein>
<keyword evidence="2 5" id="KW-0285">Flavoprotein</keyword>
<dbReference type="NCBIfam" id="TIGR00421">
    <property type="entry name" value="ubiX_pad"/>
    <property type="match status" value="1"/>
</dbReference>
<dbReference type="HAMAP" id="MF_01984">
    <property type="entry name" value="ubiX_pad"/>
    <property type="match status" value="1"/>
</dbReference>
<keyword evidence="1 5" id="KW-0637">Prenyltransferase</keyword>
<feature type="domain" description="Flavoprotein" evidence="6">
    <location>
        <begin position="21"/>
        <end position="192"/>
    </location>
</feature>
<feature type="binding site" evidence="5">
    <location>
        <begin position="28"/>
        <end position="30"/>
    </location>
    <ligand>
        <name>FMN</name>
        <dbReference type="ChEBI" id="CHEBI:58210"/>
    </ligand>
</feature>
<feature type="binding site" evidence="5">
    <location>
        <position position="55"/>
    </location>
    <ligand>
        <name>FMN</name>
        <dbReference type="ChEBI" id="CHEBI:58210"/>
    </ligand>
</feature>
<dbReference type="EMBL" id="CP071793">
    <property type="protein sequence ID" value="QTD51672.1"/>
    <property type="molecule type" value="Genomic_DNA"/>
</dbReference>
<dbReference type="SUPFAM" id="SSF52507">
    <property type="entry name" value="Homo-oligomeric flavin-containing Cys decarboxylases, HFCD"/>
    <property type="match status" value="1"/>
</dbReference>
<comment type="similarity">
    <text evidence="5">Belongs to the UbiX/PAD1 family.</text>
</comment>
<evidence type="ECO:0000256" key="1">
    <source>
        <dbReference type="ARBA" id="ARBA00022602"/>
    </source>
</evidence>
<dbReference type="InterPro" id="IPR003382">
    <property type="entry name" value="Flavoprotein"/>
</dbReference>
<sequence>MTQSEQPPRASTPRPTPPRRKIALALTGASGAPYFLRCLERLRGRDDVELHLVASEGGKRVLHDELGMKWSEVETRGCIVHPLKNIGASIASGSFGLEALVVVPCSMSTLSAISVGLAENLVHRAAAVQLKESRRLILVPRETPLSLINLRAMVTLREAGAVIMPASPGFYQQPETVTDLVDTVVDRIIDHLQLADETIFRWNPQPGAIKNQLRREEST</sequence>
<feature type="binding site" evidence="5">
    <location>
        <position position="171"/>
    </location>
    <ligand>
        <name>dimethylallyl phosphate</name>
        <dbReference type="ChEBI" id="CHEBI:88052"/>
    </ligand>
</feature>